<keyword evidence="2 8" id="KW-0813">Transport</keyword>
<dbReference type="InterPro" id="IPR020781">
    <property type="entry name" value="ATPase_OSCP/d_CS"/>
</dbReference>
<protein>
    <recommendedName>
        <fullName evidence="8">ATP synthase subunit delta</fullName>
    </recommendedName>
    <alternativeName>
        <fullName evidence="8">ATP synthase F(1) sector subunit delta</fullName>
    </alternativeName>
    <alternativeName>
        <fullName evidence="8">F-type ATPase subunit delta</fullName>
        <shortName evidence="8">F-ATPase subunit delta</shortName>
    </alternativeName>
</protein>
<accession>A0AAW9HMZ7</accession>
<dbReference type="AlphaFoldDB" id="A0AAW9HMZ7"/>
<name>A0AAW9HMZ7_9ACTO</name>
<dbReference type="PRINTS" id="PR00125">
    <property type="entry name" value="ATPASEDELTA"/>
</dbReference>
<keyword evidence="4 8" id="KW-0406">Ion transport</keyword>
<evidence type="ECO:0000313" key="10">
    <source>
        <dbReference type="Proteomes" id="UP001281731"/>
    </source>
</evidence>
<keyword evidence="3 8" id="KW-0375">Hydrogen ion transport</keyword>
<dbReference type="PANTHER" id="PTHR11910">
    <property type="entry name" value="ATP SYNTHASE DELTA CHAIN"/>
    <property type="match status" value="1"/>
</dbReference>
<dbReference type="Pfam" id="PF00213">
    <property type="entry name" value="OSCP"/>
    <property type="match status" value="1"/>
</dbReference>
<comment type="function">
    <text evidence="8">F(1)F(0) ATP synthase produces ATP from ADP in the presence of a proton or sodium gradient. F-type ATPases consist of two structural domains, F(1) containing the extramembraneous catalytic core and F(0) containing the membrane proton channel, linked together by a central stalk and a peripheral stalk. During catalysis, ATP synthesis in the catalytic domain of F(1) is coupled via a rotary mechanism of the central stalk subunits to proton translocation.</text>
</comment>
<dbReference type="NCBIfam" id="TIGR01145">
    <property type="entry name" value="ATP_synt_delta"/>
    <property type="match status" value="1"/>
</dbReference>
<sequence>MRSTSKQSAATLVVAWNDTLSSREAMDFIFARELFMASRALHQVPAVASALADSTRDTESRVKLVDDLFGGKISDDVHNILHSAASLPWSADEDLVETVENLGIRSVLYYSGQDGRLNAVEDELHQVRRVLTAQTALRVTLSTFEDYSVEARQELARNVFSSISEEAQILLAQAVQTADVRPVTDSLVRMIVLAAKTSNTFAAAVWSATELTEEQKTRLASALSALYKKKIVIYTTVDPTIVGGLKVQCGSEVIDASLLSRINNVREKIVGGAAQVSPIR</sequence>
<dbReference type="GO" id="GO:0046933">
    <property type="term" value="F:proton-transporting ATP synthase activity, rotational mechanism"/>
    <property type="evidence" value="ECO:0007669"/>
    <property type="project" value="UniProtKB-UniRule"/>
</dbReference>
<comment type="subcellular location">
    <subcellularLocation>
        <location evidence="8">Cell membrane</location>
        <topology evidence="8">Peripheral membrane protein</topology>
    </subcellularLocation>
    <subcellularLocation>
        <location evidence="1">Membrane</location>
    </subcellularLocation>
</comment>
<organism evidence="9 10">
    <name type="scientific">Actinotignum urinale</name>
    <dbReference type="NCBI Taxonomy" id="190146"/>
    <lineage>
        <taxon>Bacteria</taxon>
        <taxon>Bacillati</taxon>
        <taxon>Actinomycetota</taxon>
        <taxon>Actinomycetes</taxon>
        <taxon>Actinomycetales</taxon>
        <taxon>Actinomycetaceae</taxon>
        <taxon>Actinotignum</taxon>
    </lineage>
</organism>
<dbReference type="RefSeq" id="WP_022866407.1">
    <property type="nucleotide sequence ID" value="NZ_JAWNFQ010000007.1"/>
</dbReference>
<evidence type="ECO:0000256" key="5">
    <source>
        <dbReference type="ARBA" id="ARBA00023136"/>
    </source>
</evidence>
<evidence type="ECO:0000256" key="1">
    <source>
        <dbReference type="ARBA" id="ARBA00004370"/>
    </source>
</evidence>
<gene>
    <name evidence="8 9" type="primary">atpH</name>
    <name evidence="9" type="ORF">R6G80_05890</name>
</gene>
<evidence type="ECO:0000256" key="3">
    <source>
        <dbReference type="ARBA" id="ARBA00022781"/>
    </source>
</evidence>
<dbReference type="InterPro" id="IPR000711">
    <property type="entry name" value="ATPase_OSCP/dsu"/>
</dbReference>
<evidence type="ECO:0000313" key="9">
    <source>
        <dbReference type="EMBL" id="MDY5155256.1"/>
    </source>
</evidence>
<keyword evidence="5 8" id="KW-0472">Membrane</keyword>
<dbReference type="HAMAP" id="MF_01416">
    <property type="entry name" value="ATP_synth_delta_bact"/>
    <property type="match status" value="1"/>
</dbReference>
<comment type="similarity">
    <text evidence="8">Belongs to the ATPase delta chain family.</text>
</comment>
<keyword evidence="8" id="KW-1003">Cell membrane</keyword>
<evidence type="ECO:0000256" key="2">
    <source>
        <dbReference type="ARBA" id="ARBA00022448"/>
    </source>
</evidence>
<proteinExistence type="inferred from homology"/>
<dbReference type="PROSITE" id="PS00389">
    <property type="entry name" value="ATPASE_DELTA"/>
    <property type="match status" value="1"/>
</dbReference>
<comment type="function">
    <text evidence="8">This protein is part of the stalk that links CF(0) to CF(1). It either transmits conformational changes from CF(0) to CF(1) or is implicated in proton conduction.</text>
</comment>
<dbReference type="GO" id="GO:0045259">
    <property type="term" value="C:proton-transporting ATP synthase complex"/>
    <property type="evidence" value="ECO:0007669"/>
    <property type="project" value="UniProtKB-KW"/>
</dbReference>
<keyword evidence="6 8" id="KW-0139">CF(1)</keyword>
<keyword evidence="7 8" id="KW-0066">ATP synthesis</keyword>
<dbReference type="EMBL" id="JAWNGC010000006">
    <property type="protein sequence ID" value="MDY5155256.1"/>
    <property type="molecule type" value="Genomic_DNA"/>
</dbReference>
<evidence type="ECO:0000256" key="4">
    <source>
        <dbReference type="ARBA" id="ARBA00023065"/>
    </source>
</evidence>
<dbReference type="GO" id="GO:0005886">
    <property type="term" value="C:plasma membrane"/>
    <property type="evidence" value="ECO:0007669"/>
    <property type="project" value="UniProtKB-SubCell"/>
</dbReference>
<comment type="caution">
    <text evidence="9">The sequence shown here is derived from an EMBL/GenBank/DDBJ whole genome shotgun (WGS) entry which is preliminary data.</text>
</comment>
<evidence type="ECO:0000256" key="8">
    <source>
        <dbReference type="HAMAP-Rule" id="MF_01416"/>
    </source>
</evidence>
<evidence type="ECO:0000256" key="6">
    <source>
        <dbReference type="ARBA" id="ARBA00023196"/>
    </source>
</evidence>
<dbReference type="Proteomes" id="UP001281731">
    <property type="component" value="Unassembled WGS sequence"/>
</dbReference>
<evidence type="ECO:0000256" key="7">
    <source>
        <dbReference type="ARBA" id="ARBA00023310"/>
    </source>
</evidence>
<reference evidence="9" key="1">
    <citation type="submission" date="2023-10" db="EMBL/GenBank/DDBJ databases">
        <title>Whole Genome based description of the genera Actinobaculum and Actinotignum reveals a complex phylogenetic relationship within the species included in the genus Actinotignum.</title>
        <authorList>
            <person name="Jensen C.S."/>
            <person name="Dargis R."/>
            <person name="Kemp M."/>
            <person name="Christensen J.J."/>
        </authorList>
    </citation>
    <scope>NUCLEOTIDE SEQUENCE</scope>
    <source>
        <strain evidence="9">SLA_B511</strain>
    </source>
</reference>